<feature type="signal peptide" evidence="1">
    <location>
        <begin position="1"/>
        <end position="18"/>
    </location>
</feature>
<proteinExistence type="predicted"/>
<feature type="chain" id="PRO_5046148067" description="DUF4185 domain-containing protein" evidence="1">
    <location>
        <begin position="19"/>
        <end position="348"/>
    </location>
</feature>
<evidence type="ECO:0000313" key="3">
    <source>
        <dbReference type="EMBL" id="KAL2872562.1"/>
    </source>
</evidence>
<dbReference type="EMBL" id="JBFXLQ010000001">
    <property type="protein sequence ID" value="KAL2872562.1"/>
    <property type="molecule type" value="Genomic_DNA"/>
</dbReference>
<evidence type="ECO:0000313" key="4">
    <source>
        <dbReference type="Proteomes" id="UP001610432"/>
    </source>
</evidence>
<gene>
    <name evidence="3" type="ORF">BJX67DRAFT_386887</name>
</gene>
<organism evidence="3 4">
    <name type="scientific">Aspergillus lucknowensis</name>
    <dbReference type="NCBI Taxonomy" id="176173"/>
    <lineage>
        <taxon>Eukaryota</taxon>
        <taxon>Fungi</taxon>
        <taxon>Dikarya</taxon>
        <taxon>Ascomycota</taxon>
        <taxon>Pezizomycotina</taxon>
        <taxon>Eurotiomycetes</taxon>
        <taxon>Eurotiomycetidae</taxon>
        <taxon>Eurotiales</taxon>
        <taxon>Aspergillaceae</taxon>
        <taxon>Aspergillus</taxon>
        <taxon>Aspergillus subgen. Nidulantes</taxon>
    </lineage>
</organism>
<protein>
    <recommendedName>
        <fullName evidence="2">DUF4185 domain-containing protein</fullName>
    </recommendedName>
</protein>
<reference evidence="3 4" key="1">
    <citation type="submission" date="2024-07" db="EMBL/GenBank/DDBJ databases">
        <title>Section-level genome sequencing and comparative genomics of Aspergillus sections Usti and Cavernicolus.</title>
        <authorList>
            <consortium name="Lawrence Berkeley National Laboratory"/>
            <person name="Nybo J.L."/>
            <person name="Vesth T.C."/>
            <person name="Theobald S."/>
            <person name="Frisvad J.C."/>
            <person name="Larsen T.O."/>
            <person name="Kjaerboelling I."/>
            <person name="Rothschild-Mancinelli K."/>
            <person name="Lyhne E.K."/>
            <person name="Kogle M.E."/>
            <person name="Barry K."/>
            <person name="Clum A."/>
            <person name="Na H."/>
            <person name="Ledsgaard L."/>
            <person name="Lin J."/>
            <person name="Lipzen A."/>
            <person name="Kuo A."/>
            <person name="Riley R."/>
            <person name="Mondo S."/>
            <person name="Labutti K."/>
            <person name="Haridas S."/>
            <person name="Pangalinan J."/>
            <person name="Salamov A.A."/>
            <person name="Simmons B.A."/>
            <person name="Magnuson J.K."/>
            <person name="Chen J."/>
            <person name="Drula E."/>
            <person name="Henrissat B."/>
            <person name="Wiebenga A."/>
            <person name="Lubbers R.J."/>
            <person name="Gomes A.C."/>
            <person name="Macurrencykelacurrency M.R."/>
            <person name="Stajich J."/>
            <person name="Grigoriev I.V."/>
            <person name="Mortensen U.H."/>
            <person name="De Vries R.P."/>
            <person name="Baker S.E."/>
            <person name="Andersen M.R."/>
        </authorList>
    </citation>
    <scope>NUCLEOTIDE SEQUENCE [LARGE SCALE GENOMIC DNA]</scope>
    <source>
        <strain evidence="3 4">CBS 449.75</strain>
    </source>
</reference>
<keyword evidence="4" id="KW-1185">Reference proteome</keyword>
<comment type="caution">
    <text evidence="3">The sequence shown here is derived from an EMBL/GenBank/DDBJ whole genome shotgun (WGS) entry which is preliminary data.</text>
</comment>
<evidence type="ECO:0000256" key="1">
    <source>
        <dbReference type="SAM" id="SignalP"/>
    </source>
</evidence>
<dbReference type="RefSeq" id="XP_070891540.1">
    <property type="nucleotide sequence ID" value="XM_071034147.1"/>
</dbReference>
<name>A0ABR4M7K7_9EURO</name>
<keyword evidence="1" id="KW-0732">Signal</keyword>
<dbReference type="Pfam" id="PF13810">
    <property type="entry name" value="DUF4185"/>
    <property type="match status" value="1"/>
</dbReference>
<dbReference type="GeneID" id="98149219"/>
<evidence type="ECO:0000259" key="2">
    <source>
        <dbReference type="Pfam" id="PF13810"/>
    </source>
</evidence>
<feature type="domain" description="DUF4185" evidence="2">
    <location>
        <begin position="31"/>
        <end position="344"/>
    </location>
</feature>
<accession>A0ABR4M7K7</accession>
<dbReference type="InterPro" id="IPR025442">
    <property type="entry name" value="DUF4185"/>
</dbReference>
<sequence length="348" mass="38483">MKAVFSLLLSSTLVSAGASVYKKRVTGEDLDTGHRWHVAGTDLGIPYVLENGSIGFLFGDTFGTQWPDDGIEWRSPVMLRSAVHPGEEDGIIFDSAAGVAGDGLAPEIMHNGHTGSDGAGATEYSVIPNDGISFPETGEQFVSYMSIQDWTAPWKTNYAGLARSTDGNTFTRLDTKWQNNPENTDPFQMWTLQRDGDYVYAFSVRSGRQPGPMMLQRVPWQKIADQSAYEGWGWNGTTWAWGREPSAILEGNFGEPSVRKLSGGTWAMVYLNLDTLSIVSRTAKGPDEVWSDEKVQVTFEEEPNLYGGFIHPWSTSEENDLHIMVSKWTRDDAGRSTAYHVSQYVGTL</sequence>
<dbReference type="Proteomes" id="UP001610432">
    <property type="component" value="Unassembled WGS sequence"/>
</dbReference>